<feature type="region of interest" description="Disordered" evidence="1">
    <location>
        <begin position="106"/>
        <end position="128"/>
    </location>
</feature>
<gene>
    <name evidence="2" type="ORF">OHK93_002444</name>
</gene>
<comment type="caution">
    <text evidence="2">The sequence shown here is derived from an EMBL/GenBank/DDBJ whole genome shotgun (WGS) entry which is preliminary data.</text>
</comment>
<reference evidence="2" key="1">
    <citation type="journal article" date="2023" name="Genome Biol. Evol.">
        <title>First Whole Genome Sequence and Flow Cytometry Genome Size Data for the Lichen-Forming Fungus Ramalina farinacea (Ascomycota).</title>
        <authorList>
            <person name="Llewellyn T."/>
            <person name="Mian S."/>
            <person name="Hill R."/>
            <person name="Leitch I.J."/>
            <person name="Gaya E."/>
        </authorList>
    </citation>
    <scope>NUCLEOTIDE SEQUENCE</scope>
    <source>
        <strain evidence="2">LIQ254RAFAR</strain>
    </source>
</reference>
<evidence type="ECO:0000313" key="3">
    <source>
        <dbReference type="Proteomes" id="UP001161017"/>
    </source>
</evidence>
<protein>
    <submittedName>
        <fullName evidence="2">Uncharacterized protein</fullName>
    </submittedName>
</protein>
<organism evidence="2 3">
    <name type="scientific">Ramalina farinacea</name>
    <dbReference type="NCBI Taxonomy" id="258253"/>
    <lineage>
        <taxon>Eukaryota</taxon>
        <taxon>Fungi</taxon>
        <taxon>Dikarya</taxon>
        <taxon>Ascomycota</taxon>
        <taxon>Pezizomycotina</taxon>
        <taxon>Lecanoromycetes</taxon>
        <taxon>OSLEUM clade</taxon>
        <taxon>Lecanoromycetidae</taxon>
        <taxon>Lecanorales</taxon>
        <taxon>Lecanorineae</taxon>
        <taxon>Ramalinaceae</taxon>
        <taxon>Ramalina</taxon>
    </lineage>
</organism>
<dbReference type="EMBL" id="JAPUFD010000014">
    <property type="protein sequence ID" value="MDI1491237.1"/>
    <property type="molecule type" value="Genomic_DNA"/>
</dbReference>
<evidence type="ECO:0000256" key="1">
    <source>
        <dbReference type="SAM" id="MobiDB-lite"/>
    </source>
</evidence>
<dbReference type="Proteomes" id="UP001161017">
    <property type="component" value="Unassembled WGS sequence"/>
</dbReference>
<proteinExistence type="predicted"/>
<dbReference type="AlphaFoldDB" id="A0AA43U0D4"/>
<evidence type="ECO:0000313" key="2">
    <source>
        <dbReference type="EMBL" id="MDI1491237.1"/>
    </source>
</evidence>
<name>A0AA43U0D4_9LECA</name>
<sequence>MDMRGSDEAANNEADSSCTDATFTHPSCTSICTGPNEHPFGFADVLECTPYANENWYCGVGNSSKCNTDAAFKLSDGFFADYRNQTSGSGQEKTVTVTQTVTQKGGGGAECPLTATPVSAGQSGTTTGAQRLTGSAGDGADVSSAQVTATANAVTTTATAATAQTTAAAANATAAATYKPGNGASPRGGVMSGAVLAGLGVLGVMLAM</sequence>
<keyword evidence="3" id="KW-1185">Reference proteome</keyword>
<feature type="compositionally biased region" description="Polar residues" evidence="1">
    <location>
        <begin position="116"/>
        <end position="128"/>
    </location>
</feature>
<accession>A0AA43U0D4</accession>